<feature type="chain" id="PRO_5040934877" evidence="1">
    <location>
        <begin position="25"/>
        <end position="249"/>
    </location>
</feature>
<reference evidence="2 3" key="1">
    <citation type="journal article" date="2023" name="Proc. Natl. Acad. Sci. U.S.A.">
        <title>A global phylogenomic analysis of the shiitake genus Lentinula.</title>
        <authorList>
            <person name="Sierra-Patev S."/>
            <person name="Min B."/>
            <person name="Naranjo-Ortiz M."/>
            <person name="Looney B."/>
            <person name="Konkel Z."/>
            <person name="Slot J.C."/>
            <person name="Sakamoto Y."/>
            <person name="Steenwyk J.L."/>
            <person name="Rokas A."/>
            <person name="Carro J."/>
            <person name="Camarero S."/>
            <person name="Ferreira P."/>
            <person name="Molpeceres G."/>
            <person name="Ruiz-Duenas F.J."/>
            <person name="Serrano A."/>
            <person name="Henrissat B."/>
            <person name="Drula E."/>
            <person name="Hughes K.W."/>
            <person name="Mata J.L."/>
            <person name="Ishikawa N.K."/>
            <person name="Vargas-Isla R."/>
            <person name="Ushijima S."/>
            <person name="Smith C.A."/>
            <person name="Donoghue J."/>
            <person name="Ahrendt S."/>
            <person name="Andreopoulos W."/>
            <person name="He G."/>
            <person name="LaButti K."/>
            <person name="Lipzen A."/>
            <person name="Ng V."/>
            <person name="Riley R."/>
            <person name="Sandor L."/>
            <person name="Barry K."/>
            <person name="Martinez A.T."/>
            <person name="Xiao Y."/>
            <person name="Gibbons J.G."/>
            <person name="Terashima K."/>
            <person name="Grigoriev I.V."/>
            <person name="Hibbett D."/>
        </authorList>
    </citation>
    <scope>NUCLEOTIDE SEQUENCE [LARGE SCALE GENOMIC DNA]</scope>
    <source>
        <strain evidence="2 3">TFB7810</strain>
    </source>
</reference>
<evidence type="ECO:0000256" key="1">
    <source>
        <dbReference type="SAM" id="SignalP"/>
    </source>
</evidence>
<organism evidence="2 3">
    <name type="scientific">Lentinula detonsa</name>
    <dbReference type="NCBI Taxonomy" id="2804962"/>
    <lineage>
        <taxon>Eukaryota</taxon>
        <taxon>Fungi</taxon>
        <taxon>Dikarya</taxon>
        <taxon>Basidiomycota</taxon>
        <taxon>Agaricomycotina</taxon>
        <taxon>Agaricomycetes</taxon>
        <taxon>Agaricomycetidae</taxon>
        <taxon>Agaricales</taxon>
        <taxon>Marasmiineae</taxon>
        <taxon>Omphalotaceae</taxon>
        <taxon>Lentinula</taxon>
    </lineage>
</organism>
<name>A0A9W8P3G0_9AGAR</name>
<evidence type="ECO:0000313" key="2">
    <source>
        <dbReference type="EMBL" id="KAJ3745896.1"/>
    </source>
</evidence>
<sequence length="249" mass="27593">MHLRVNPFFPTLFVSLLFIASTFTIPISPDSDSHDQSRKLGDCDVLPQSIHARADAPPPPYGTPPYPNKPLEAHVLFQGNPLSEEDWTALKSAIERMLKPAVSAFKKEAQRGLLQKLPNWNANSFPKVKEIPVTDFSYQSSLEVDSTSDTDYRFQFTFAGKLNVLRDGQASSEGDAGWGAFFMRGYPFHGTIARASLSNGGKLTGRIWALNRQTSRQDELVSFKEGKAKTSSSISNILSNLNGKLNLTW</sequence>
<feature type="signal peptide" evidence="1">
    <location>
        <begin position="1"/>
        <end position="24"/>
    </location>
</feature>
<accession>A0A9W8P3G0</accession>
<comment type="caution">
    <text evidence="2">The sequence shown here is derived from an EMBL/GenBank/DDBJ whole genome shotgun (WGS) entry which is preliminary data.</text>
</comment>
<dbReference type="Proteomes" id="UP001142393">
    <property type="component" value="Unassembled WGS sequence"/>
</dbReference>
<protein>
    <submittedName>
        <fullName evidence="2">Uncharacterized protein</fullName>
    </submittedName>
</protein>
<dbReference type="AlphaFoldDB" id="A0A9W8P3G0"/>
<evidence type="ECO:0000313" key="3">
    <source>
        <dbReference type="Proteomes" id="UP001142393"/>
    </source>
</evidence>
<keyword evidence="3" id="KW-1185">Reference proteome</keyword>
<gene>
    <name evidence="2" type="ORF">DFH05DRAFT_1524189</name>
</gene>
<keyword evidence="1" id="KW-0732">Signal</keyword>
<dbReference type="EMBL" id="JANVFU010000005">
    <property type="protein sequence ID" value="KAJ3745896.1"/>
    <property type="molecule type" value="Genomic_DNA"/>
</dbReference>
<proteinExistence type="predicted"/>